<evidence type="ECO:0000256" key="2">
    <source>
        <dbReference type="ARBA" id="ARBA00023125"/>
    </source>
</evidence>
<keyword evidence="3" id="KW-0804">Transcription</keyword>
<dbReference type="GO" id="GO:0003700">
    <property type="term" value="F:DNA-binding transcription factor activity"/>
    <property type="evidence" value="ECO:0007669"/>
    <property type="project" value="TreeGrafter"/>
</dbReference>
<dbReference type="InterPro" id="IPR036271">
    <property type="entry name" value="Tet_transcr_reg_TetR-rel_C_sf"/>
</dbReference>
<dbReference type="InterPro" id="IPR009057">
    <property type="entry name" value="Homeodomain-like_sf"/>
</dbReference>
<dbReference type="InterPro" id="IPR023772">
    <property type="entry name" value="DNA-bd_HTH_TetR-type_CS"/>
</dbReference>
<keyword evidence="2 4" id="KW-0238">DNA-binding</keyword>
<dbReference type="OrthoDB" id="9789566at2"/>
<dbReference type="AlphaFoldDB" id="A0A5D0CPL9"/>
<name>A0A5D0CPL9_9BACL</name>
<gene>
    <name evidence="6" type="ORF">FRY98_20550</name>
</gene>
<evidence type="ECO:0000313" key="6">
    <source>
        <dbReference type="EMBL" id="TYA11530.1"/>
    </source>
</evidence>
<dbReference type="Pfam" id="PF00440">
    <property type="entry name" value="TetR_N"/>
    <property type="match status" value="1"/>
</dbReference>
<comment type="caution">
    <text evidence="6">The sequence shown here is derived from an EMBL/GenBank/DDBJ whole genome shotgun (WGS) entry which is preliminary data.</text>
</comment>
<dbReference type="InterPro" id="IPR001647">
    <property type="entry name" value="HTH_TetR"/>
</dbReference>
<dbReference type="PRINTS" id="PR00455">
    <property type="entry name" value="HTHTETR"/>
</dbReference>
<dbReference type="PANTHER" id="PTHR30055:SF234">
    <property type="entry name" value="HTH-TYPE TRANSCRIPTIONAL REGULATOR BETI"/>
    <property type="match status" value="1"/>
</dbReference>
<accession>A0A5D0CPL9</accession>
<evidence type="ECO:0000259" key="5">
    <source>
        <dbReference type="PROSITE" id="PS50977"/>
    </source>
</evidence>
<dbReference type="Gene3D" id="1.10.10.60">
    <property type="entry name" value="Homeodomain-like"/>
    <property type="match status" value="1"/>
</dbReference>
<dbReference type="InterPro" id="IPR050109">
    <property type="entry name" value="HTH-type_TetR-like_transc_reg"/>
</dbReference>
<reference evidence="6 7" key="1">
    <citation type="submission" date="2019-08" db="EMBL/GenBank/DDBJ databases">
        <title>Genome sequencing of Paenibacillus faecis DSM 23593(T).</title>
        <authorList>
            <person name="Kook J.-K."/>
            <person name="Park S.-N."/>
            <person name="Lim Y.K."/>
        </authorList>
    </citation>
    <scope>NUCLEOTIDE SEQUENCE [LARGE SCALE GENOMIC DNA]</scope>
    <source>
        <strain evidence="6 7">DSM 23593</strain>
    </source>
</reference>
<evidence type="ECO:0000256" key="4">
    <source>
        <dbReference type="PROSITE-ProRule" id="PRU00335"/>
    </source>
</evidence>
<proteinExistence type="predicted"/>
<dbReference type="PANTHER" id="PTHR30055">
    <property type="entry name" value="HTH-TYPE TRANSCRIPTIONAL REGULATOR RUTR"/>
    <property type="match status" value="1"/>
</dbReference>
<dbReference type="PROSITE" id="PS50977">
    <property type="entry name" value="HTH_TETR_2"/>
    <property type="match status" value="1"/>
</dbReference>
<evidence type="ECO:0000313" key="7">
    <source>
        <dbReference type="Proteomes" id="UP000325218"/>
    </source>
</evidence>
<dbReference type="SUPFAM" id="SSF48498">
    <property type="entry name" value="Tetracyclin repressor-like, C-terminal domain"/>
    <property type="match status" value="1"/>
</dbReference>
<evidence type="ECO:0000256" key="3">
    <source>
        <dbReference type="ARBA" id="ARBA00023163"/>
    </source>
</evidence>
<dbReference type="SUPFAM" id="SSF46689">
    <property type="entry name" value="Homeodomain-like"/>
    <property type="match status" value="1"/>
</dbReference>
<keyword evidence="1" id="KW-0805">Transcription regulation</keyword>
<dbReference type="Proteomes" id="UP000325218">
    <property type="component" value="Unassembled WGS sequence"/>
</dbReference>
<protein>
    <submittedName>
        <fullName evidence="6">TetR/AcrR family transcriptional regulator</fullName>
    </submittedName>
</protein>
<dbReference type="PROSITE" id="PS01081">
    <property type="entry name" value="HTH_TETR_1"/>
    <property type="match status" value="1"/>
</dbReference>
<organism evidence="6 7">
    <name type="scientific">Paenibacillus faecis</name>
    <dbReference type="NCBI Taxonomy" id="862114"/>
    <lineage>
        <taxon>Bacteria</taxon>
        <taxon>Bacillati</taxon>
        <taxon>Bacillota</taxon>
        <taxon>Bacilli</taxon>
        <taxon>Bacillales</taxon>
        <taxon>Paenibacillaceae</taxon>
        <taxon>Paenibacillus</taxon>
    </lineage>
</organism>
<sequence length="201" mass="22752">MEQAETDVKIRILKSAKRLFAKQGFEGTSVRQICEEAGANVALVSYHFGGKEKVFRAIFEHFFPGTPEAFKENEAVLADPVEGLRLIAWEIVKFTMQEKELSDIVQQELTLQSPRLGVVFSFLNPVWLTVKDLLVRGKARGDFRYESLTSALLMVFGVALSHKRFGNLEHLADLREEDFAENYPEQAVRFIMLGLGVKANE</sequence>
<feature type="DNA-binding region" description="H-T-H motif" evidence="4">
    <location>
        <begin position="29"/>
        <end position="48"/>
    </location>
</feature>
<evidence type="ECO:0000256" key="1">
    <source>
        <dbReference type="ARBA" id="ARBA00023015"/>
    </source>
</evidence>
<feature type="domain" description="HTH tetR-type" evidence="5">
    <location>
        <begin position="6"/>
        <end position="66"/>
    </location>
</feature>
<dbReference type="Gene3D" id="1.10.357.10">
    <property type="entry name" value="Tetracycline Repressor, domain 2"/>
    <property type="match status" value="1"/>
</dbReference>
<dbReference type="RefSeq" id="WP_148455461.1">
    <property type="nucleotide sequence ID" value="NZ_VSDO01000004.1"/>
</dbReference>
<keyword evidence="7" id="KW-1185">Reference proteome</keyword>
<dbReference type="GO" id="GO:0000976">
    <property type="term" value="F:transcription cis-regulatory region binding"/>
    <property type="evidence" value="ECO:0007669"/>
    <property type="project" value="TreeGrafter"/>
</dbReference>
<dbReference type="EMBL" id="VSDO01000004">
    <property type="protein sequence ID" value="TYA11530.1"/>
    <property type="molecule type" value="Genomic_DNA"/>
</dbReference>